<keyword evidence="5" id="KW-1185">Reference proteome</keyword>
<comment type="catalytic activity">
    <reaction evidence="2">
        <text>a 3'-end 2',3'-cyclophospho-ribonucleotide-RNA + H2O = a 3'-end 2'-phospho-ribonucleotide-RNA + H(+)</text>
        <dbReference type="Rhea" id="RHEA:11828"/>
        <dbReference type="Rhea" id="RHEA-COMP:10464"/>
        <dbReference type="Rhea" id="RHEA-COMP:17353"/>
        <dbReference type="ChEBI" id="CHEBI:15377"/>
        <dbReference type="ChEBI" id="CHEBI:15378"/>
        <dbReference type="ChEBI" id="CHEBI:83064"/>
        <dbReference type="ChEBI" id="CHEBI:173113"/>
        <dbReference type="EC" id="3.1.4.58"/>
    </reaction>
</comment>
<dbReference type="PANTHER" id="PTHR35561">
    <property type="entry name" value="RNA 2',3'-CYCLIC PHOSPHODIESTERASE"/>
    <property type="match status" value="1"/>
</dbReference>
<feature type="region of interest" description="Disordered" evidence="3">
    <location>
        <begin position="168"/>
        <end position="190"/>
    </location>
</feature>
<evidence type="ECO:0000313" key="5">
    <source>
        <dbReference type="Proteomes" id="UP001501676"/>
    </source>
</evidence>
<dbReference type="PANTHER" id="PTHR35561:SF1">
    <property type="entry name" value="RNA 2',3'-CYCLIC PHOSPHODIESTERASE"/>
    <property type="match status" value="1"/>
</dbReference>
<reference evidence="5" key="1">
    <citation type="journal article" date="2019" name="Int. J. Syst. Evol. Microbiol.">
        <title>The Global Catalogue of Microorganisms (GCM) 10K type strain sequencing project: providing services to taxonomists for standard genome sequencing and annotation.</title>
        <authorList>
            <consortium name="The Broad Institute Genomics Platform"/>
            <consortium name="The Broad Institute Genome Sequencing Center for Infectious Disease"/>
            <person name="Wu L."/>
            <person name="Ma J."/>
        </authorList>
    </citation>
    <scope>NUCLEOTIDE SEQUENCE [LARGE SCALE GENOMIC DNA]</scope>
    <source>
        <strain evidence="5">JCM 9458</strain>
    </source>
</reference>
<sequence>MLSGMRLFVAVLPPPAAVEHLRETVEKLNVVRAGAGAVRTELWHLTLAFLGEIEEERLAAVTERLAEGAAAGRAGTLALAGGGRFGETVLWVGVTGDVEALGRTARALRRHLRAARVVLERRPFRPHLTLARPRGRVTADELRADVAALQAYAGPPWVASRVHLMRSTQHRTPEGTQAVSYQSLTDWPLE</sequence>
<dbReference type="Pfam" id="PF13563">
    <property type="entry name" value="2_5_RNA_ligase2"/>
    <property type="match status" value="1"/>
</dbReference>
<name>A0ABP6SXF4_9ACTN</name>
<feature type="short sequence motif" description="HXTX 2" evidence="2">
    <location>
        <begin position="127"/>
        <end position="130"/>
    </location>
</feature>
<dbReference type="InterPro" id="IPR009097">
    <property type="entry name" value="Cyclic_Pdiesterase"/>
</dbReference>
<dbReference type="EC" id="3.1.4.58" evidence="2"/>
<dbReference type="HAMAP" id="MF_01940">
    <property type="entry name" value="RNA_CPDase"/>
    <property type="match status" value="1"/>
</dbReference>
<dbReference type="InterPro" id="IPR004175">
    <property type="entry name" value="RNA_CPDase"/>
</dbReference>
<accession>A0ABP6SXF4</accession>
<evidence type="ECO:0000256" key="2">
    <source>
        <dbReference type="HAMAP-Rule" id="MF_01940"/>
    </source>
</evidence>
<comment type="function">
    <text evidence="2">Hydrolyzes RNA 2',3'-cyclic phosphodiester to an RNA 2'-phosphomonoester.</text>
</comment>
<dbReference type="Proteomes" id="UP001501676">
    <property type="component" value="Unassembled WGS sequence"/>
</dbReference>
<organism evidence="4 5">
    <name type="scientific">Cryptosporangium minutisporangium</name>
    <dbReference type="NCBI Taxonomy" id="113569"/>
    <lineage>
        <taxon>Bacteria</taxon>
        <taxon>Bacillati</taxon>
        <taxon>Actinomycetota</taxon>
        <taxon>Actinomycetes</taxon>
        <taxon>Cryptosporangiales</taxon>
        <taxon>Cryptosporangiaceae</taxon>
        <taxon>Cryptosporangium</taxon>
    </lineage>
</organism>
<feature type="active site" description="Proton donor" evidence="2">
    <location>
        <position position="44"/>
    </location>
</feature>
<protein>
    <recommendedName>
        <fullName evidence="2">RNA 2',3'-cyclic phosphodiesterase</fullName>
        <shortName evidence="2">RNA 2',3'-CPDase</shortName>
        <ecNumber evidence="2">3.1.4.58</ecNumber>
    </recommendedName>
</protein>
<feature type="active site" description="Proton acceptor" evidence="2">
    <location>
        <position position="127"/>
    </location>
</feature>
<proteinExistence type="inferred from homology"/>
<dbReference type="SUPFAM" id="SSF55144">
    <property type="entry name" value="LigT-like"/>
    <property type="match status" value="1"/>
</dbReference>
<dbReference type="Gene3D" id="3.90.1140.10">
    <property type="entry name" value="Cyclic phosphodiesterase"/>
    <property type="match status" value="1"/>
</dbReference>
<comment type="similarity">
    <text evidence="2">Belongs to the 2H phosphoesterase superfamily. ThpR family.</text>
</comment>
<feature type="compositionally biased region" description="Polar residues" evidence="3">
    <location>
        <begin position="174"/>
        <end position="190"/>
    </location>
</feature>
<evidence type="ECO:0000313" key="4">
    <source>
        <dbReference type="EMBL" id="GAA3386533.1"/>
    </source>
</evidence>
<feature type="short sequence motif" description="HXTX 1" evidence="2">
    <location>
        <begin position="44"/>
        <end position="47"/>
    </location>
</feature>
<gene>
    <name evidence="4" type="primary">thpR</name>
    <name evidence="4" type="ORF">GCM10020369_24390</name>
</gene>
<comment type="caution">
    <text evidence="4">The sequence shown here is derived from an EMBL/GenBank/DDBJ whole genome shotgun (WGS) entry which is preliminary data.</text>
</comment>
<dbReference type="EMBL" id="BAAAYN010000017">
    <property type="protein sequence ID" value="GAA3386533.1"/>
    <property type="molecule type" value="Genomic_DNA"/>
</dbReference>
<dbReference type="NCBIfam" id="TIGR02258">
    <property type="entry name" value="2_5_ligase"/>
    <property type="match status" value="1"/>
</dbReference>
<keyword evidence="1 2" id="KW-0378">Hydrolase</keyword>
<evidence type="ECO:0000256" key="1">
    <source>
        <dbReference type="ARBA" id="ARBA00022801"/>
    </source>
</evidence>
<evidence type="ECO:0000256" key="3">
    <source>
        <dbReference type="SAM" id="MobiDB-lite"/>
    </source>
</evidence>